<dbReference type="AlphaFoldDB" id="A0A6A5WN34"/>
<dbReference type="GO" id="GO:0046872">
    <property type="term" value="F:metal ion binding"/>
    <property type="evidence" value="ECO:0007669"/>
    <property type="project" value="UniProtKB-KW"/>
</dbReference>
<dbReference type="GO" id="GO:0016491">
    <property type="term" value="F:oxidoreductase activity"/>
    <property type="evidence" value="ECO:0007669"/>
    <property type="project" value="UniProtKB-KW"/>
</dbReference>
<feature type="compositionally biased region" description="Polar residues" evidence="3">
    <location>
        <begin position="163"/>
        <end position="180"/>
    </location>
</feature>
<dbReference type="EMBL" id="ML977574">
    <property type="protein sequence ID" value="KAF2003132.1"/>
    <property type="molecule type" value="Genomic_DNA"/>
</dbReference>
<keyword evidence="8" id="KW-1185">Reference proteome</keyword>
<dbReference type="InterPro" id="IPR002227">
    <property type="entry name" value="Tyrosinase_Cu-bd"/>
</dbReference>
<dbReference type="PRINTS" id="PR00092">
    <property type="entry name" value="TYROSINASE"/>
</dbReference>
<dbReference type="PANTHER" id="PTHR11474:SF125">
    <property type="entry name" value="N-ACETYL-6-HYDROXYTRYPTOPHAN OXIDASE IVOB-RELATED"/>
    <property type="match status" value="1"/>
</dbReference>
<feature type="region of interest" description="Disordered" evidence="3">
    <location>
        <begin position="163"/>
        <end position="188"/>
    </location>
</feature>
<feature type="chain" id="PRO_5025545424" evidence="4">
    <location>
        <begin position="26"/>
        <end position="372"/>
    </location>
</feature>
<accession>A0A6A5WN34</accession>
<keyword evidence="2" id="KW-0560">Oxidoreductase</keyword>
<evidence type="ECO:0000256" key="3">
    <source>
        <dbReference type="SAM" id="MobiDB-lite"/>
    </source>
</evidence>
<dbReference type="SUPFAM" id="SSF48056">
    <property type="entry name" value="Di-copper centre-containing domain"/>
    <property type="match status" value="1"/>
</dbReference>
<evidence type="ECO:0000259" key="5">
    <source>
        <dbReference type="PROSITE" id="PS00497"/>
    </source>
</evidence>
<organism evidence="7 8">
    <name type="scientific">Amniculicola lignicola CBS 123094</name>
    <dbReference type="NCBI Taxonomy" id="1392246"/>
    <lineage>
        <taxon>Eukaryota</taxon>
        <taxon>Fungi</taxon>
        <taxon>Dikarya</taxon>
        <taxon>Ascomycota</taxon>
        <taxon>Pezizomycotina</taxon>
        <taxon>Dothideomycetes</taxon>
        <taxon>Pleosporomycetidae</taxon>
        <taxon>Pleosporales</taxon>
        <taxon>Amniculicolaceae</taxon>
        <taxon>Amniculicola</taxon>
    </lineage>
</organism>
<dbReference type="OrthoDB" id="6132182at2759"/>
<feature type="domain" description="Tyrosinase copper-binding" evidence="5">
    <location>
        <begin position="112"/>
        <end position="129"/>
    </location>
</feature>
<proteinExistence type="predicted"/>
<gene>
    <name evidence="7" type="ORF">P154DRAFT_573530</name>
</gene>
<dbReference type="InterPro" id="IPR050316">
    <property type="entry name" value="Tyrosinase/Hemocyanin"/>
</dbReference>
<name>A0A6A5WN34_9PLEO</name>
<dbReference type="InterPro" id="IPR008922">
    <property type="entry name" value="Di-copper_centre_dom_sf"/>
</dbReference>
<protein>
    <submittedName>
        <fullName evidence="7">Di-copper centre-containing protein</fullName>
    </submittedName>
</protein>
<dbReference type="PROSITE" id="PS00497">
    <property type="entry name" value="TYROSINASE_1"/>
    <property type="match status" value="1"/>
</dbReference>
<evidence type="ECO:0000259" key="6">
    <source>
        <dbReference type="PROSITE" id="PS00498"/>
    </source>
</evidence>
<dbReference type="PANTHER" id="PTHR11474">
    <property type="entry name" value="TYROSINASE FAMILY MEMBER"/>
    <property type="match status" value="1"/>
</dbReference>
<feature type="domain" description="Tyrosinase copper-binding" evidence="6">
    <location>
        <begin position="293"/>
        <end position="304"/>
    </location>
</feature>
<feature type="signal peptide" evidence="4">
    <location>
        <begin position="1"/>
        <end position="25"/>
    </location>
</feature>
<dbReference type="Pfam" id="PF00264">
    <property type="entry name" value="Tyrosinase"/>
    <property type="match status" value="1"/>
</dbReference>
<evidence type="ECO:0000256" key="4">
    <source>
        <dbReference type="SAM" id="SignalP"/>
    </source>
</evidence>
<evidence type="ECO:0000256" key="1">
    <source>
        <dbReference type="ARBA" id="ARBA00022723"/>
    </source>
</evidence>
<keyword evidence="4" id="KW-0732">Signal</keyword>
<evidence type="ECO:0000313" key="8">
    <source>
        <dbReference type="Proteomes" id="UP000799779"/>
    </source>
</evidence>
<dbReference type="Proteomes" id="UP000799779">
    <property type="component" value="Unassembled WGS sequence"/>
</dbReference>
<evidence type="ECO:0000313" key="7">
    <source>
        <dbReference type="EMBL" id="KAF2003132.1"/>
    </source>
</evidence>
<dbReference type="PROSITE" id="PS00498">
    <property type="entry name" value="TYROSINASE_2"/>
    <property type="match status" value="1"/>
</dbReference>
<dbReference type="Gene3D" id="1.10.1280.10">
    <property type="entry name" value="Di-copper center containing domain from catechol oxidase"/>
    <property type="match status" value="1"/>
</dbReference>
<sequence>MAGGISLRGLYALLVSISFFSALCAADAVGDLQTKGRAAFDAQLAKSTTCTKDKLQVRKEWGDISADAKKAYIAAVLCITQKPSKLTATYPGAKTRYDDFVAIHMKNSLTIHGTGNFLSWHRYFTFAYEQALRTECGYNGTQPYWDWGRYATSPETSPIFDGSDTSMSGQGAKVTHQSNGIKPAGNGGGCIEKGPFKNMTVNLGPVQAMADTTPPKNPRTDGFGYNPRCIKRDLSNYLTSRDCTTAKIASLITASKDINSFQTTMQSQNGVHSGGHFTISGDPGSDFYVSPGDPAFWLHHAQIDRTWYIWQVQDFTKRQQVIAGGTSMMGFSSKAQSLEDIVDLEVLNVDGKKWKIKELVSMTDGPFCYVYE</sequence>
<reference evidence="7" key="1">
    <citation type="journal article" date="2020" name="Stud. Mycol.">
        <title>101 Dothideomycetes genomes: a test case for predicting lifestyles and emergence of pathogens.</title>
        <authorList>
            <person name="Haridas S."/>
            <person name="Albert R."/>
            <person name="Binder M."/>
            <person name="Bloem J."/>
            <person name="Labutti K."/>
            <person name="Salamov A."/>
            <person name="Andreopoulos B."/>
            <person name="Baker S."/>
            <person name="Barry K."/>
            <person name="Bills G."/>
            <person name="Bluhm B."/>
            <person name="Cannon C."/>
            <person name="Castanera R."/>
            <person name="Culley D."/>
            <person name="Daum C."/>
            <person name="Ezra D."/>
            <person name="Gonzalez J."/>
            <person name="Henrissat B."/>
            <person name="Kuo A."/>
            <person name="Liang C."/>
            <person name="Lipzen A."/>
            <person name="Lutzoni F."/>
            <person name="Magnuson J."/>
            <person name="Mondo S."/>
            <person name="Nolan M."/>
            <person name="Ohm R."/>
            <person name="Pangilinan J."/>
            <person name="Park H.-J."/>
            <person name="Ramirez L."/>
            <person name="Alfaro M."/>
            <person name="Sun H."/>
            <person name="Tritt A."/>
            <person name="Yoshinaga Y."/>
            <person name="Zwiers L.-H."/>
            <person name="Turgeon B."/>
            <person name="Goodwin S."/>
            <person name="Spatafora J."/>
            <person name="Crous P."/>
            <person name="Grigoriev I."/>
        </authorList>
    </citation>
    <scope>NUCLEOTIDE SEQUENCE</scope>
    <source>
        <strain evidence="7">CBS 123094</strain>
    </source>
</reference>
<keyword evidence="1" id="KW-0479">Metal-binding</keyword>
<evidence type="ECO:0000256" key="2">
    <source>
        <dbReference type="ARBA" id="ARBA00023002"/>
    </source>
</evidence>